<dbReference type="EMBL" id="UINC01091912">
    <property type="protein sequence ID" value="SVC45050.1"/>
    <property type="molecule type" value="Genomic_DNA"/>
</dbReference>
<name>A0A382M8P8_9ZZZZ</name>
<dbReference type="AlphaFoldDB" id="A0A382M8P8"/>
<gene>
    <name evidence="1" type="ORF">METZ01_LOCUS297904</name>
</gene>
<proteinExistence type="predicted"/>
<accession>A0A382M8P8</accession>
<sequence>MINRTSKPPELGAYVILGKNSHVL</sequence>
<organism evidence="1">
    <name type="scientific">marine metagenome</name>
    <dbReference type="NCBI Taxonomy" id="408172"/>
    <lineage>
        <taxon>unclassified sequences</taxon>
        <taxon>metagenomes</taxon>
        <taxon>ecological metagenomes</taxon>
    </lineage>
</organism>
<evidence type="ECO:0000313" key="1">
    <source>
        <dbReference type="EMBL" id="SVC45050.1"/>
    </source>
</evidence>
<feature type="non-terminal residue" evidence="1">
    <location>
        <position position="24"/>
    </location>
</feature>
<reference evidence="1" key="1">
    <citation type="submission" date="2018-05" db="EMBL/GenBank/DDBJ databases">
        <authorList>
            <person name="Lanie J.A."/>
            <person name="Ng W.-L."/>
            <person name="Kazmierczak K.M."/>
            <person name="Andrzejewski T.M."/>
            <person name="Davidsen T.M."/>
            <person name="Wayne K.J."/>
            <person name="Tettelin H."/>
            <person name="Glass J.I."/>
            <person name="Rusch D."/>
            <person name="Podicherti R."/>
            <person name="Tsui H.-C.T."/>
            <person name="Winkler M.E."/>
        </authorList>
    </citation>
    <scope>NUCLEOTIDE SEQUENCE</scope>
</reference>
<feature type="non-terminal residue" evidence="1">
    <location>
        <position position="1"/>
    </location>
</feature>
<protein>
    <submittedName>
        <fullName evidence="1">Uncharacterized protein</fullName>
    </submittedName>
</protein>